<proteinExistence type="predicted"/>
<organism evidence="2 3">
    <name type="scientific">Stieleria marina</name>
    <dbReference type="NCBI Taxonomy" id="1930275"/>
    <lineage>
        <taxon>Bacteria</taxon>
        <taxon>Pseudomonadati</taxon>
        <taxon>Planctomycetota</taxon>
        <taxon>Planctomycetia</taxon>
        <taxon>Pirellulales</taxon>
        <taxon>Pirellulaceae</taxon>
        <taxon>Stieleria</taxon>
    </lineage>
</organism>
<dbReference type="Pfam" id="PF03009">
    <property type="entry name" value="GDPD"/>
    <property type="match status" value="1"/>
</dbReference>
<protein>
    <submittedName>
        <fullName evidence="2">Putative glycerophosphoryl diester phosphodiesterase 1</fullName>
        <ecNumber evidence="2">3.1.4.46</ecNumber>
    </submittedName>
</protein>
<name>A0A517NQX5_9BACT</name>
<dbReference type="AlphaFoldDB" id="A0A517NQX5"/>
<dbReference type="PANTHER" id="PTHR46211">
    <property type="entry name" value="GLYCEROPHOSPHORYL DIESTER PHOSPHODIESTERASE"/>
    <property type="match status" value="1"/>
</dbReference>
<gene>
    <name evidence="2" type="primary">glpQ1_1</name>
    <name evidence="2" type="ORF">K239x_14660</name>
</gene>
<sequence length="256" mass="28746">MAKPSHPSTAAPTLVAHRGASHQYPENTLIAYESAVAAGAKFVELDVQLSQDQVPILHHDQDLLRMTGRAGDITQLSAAKVLSHPAGYPERFGETFQHNRLVSLADFSQWMLQHPHVTTFVEIKRQSVEFFGAELVANQVLAAMEPIRDQCVVISFNEEVLAAVKSIRSSMPIGLVLRQYDDSHHQIAQNLRPSYLFCKTTRVPTSRTVWEGNWQWVLYNTETIDDVLDFYHSGFDMLETNRIVDLLGHAQLNANA</sequence>
<dbReference type="GO" id="GO:0006629">
    <property type="term" value="P:lipid metabolic process"/>
    <property type="evidence" value="ECO:0007669"/>
    <property type="project" value="InterPro"/>
</dbReference>
<dbReference type="InterPro" id="IPR017946">
    <property type="entry name" value="PLC-like_Pdiesterase_TIM-brl"/>
</dbReference>
<dbReference type="EC" id="3.1.4.46" evidence="2"/>
<dbReference type="PROSITE" id="PS50007">
    <property type="entry name" value="PIPLC_X_DOMAIN"/>
    <property type="match status" value="1"/>
</dbReference>
<dbReference type="Proteomes" id="UP000319817">
    <property type="component" value="Chromosome"/>
</dbReference>
<keyword evidence="2" id="KW-0378">Hydrolase</keyword>
<dbReference type="GO" id="GO:0008889">
    <property type="term" value="F:glycerophosphodiester phosphodiesterase activity"/>
    <property type="evidence" value="ECO:0007669"/>
    <property type="project" value="UniProtKB-EC"/>
</dbReference>
<dbReference type="SUPFAM" id="SSF51695">
    <property type="entry name" value="PLC-like phosphodiesterases"/>
    <property type="match status" value="1"/>
</dbReference>
<reference evidence="2 3" key="1">
    <citation type="submission" date="2019-02" db="EMBL/GenBank/DDBJ databases">
        <title>Deep-cultivation of Planctomycetes and their phenomic and genomic characterization uncovers novel biology.</title>
        <authorList>
            <person name="Wiegand S."/>
            <person name="Jogler M."/>
            <person name="Boedeker C."/>
            <person name="Pinto D."/>
            <person name="Vollmers J."/>
            <person name="Rivas-Marin E."/>
            <person name="Kohn T."/>
            <person name="Peeters S.H."/>
            <person name="Heuer A."/>
            <person name="Rast P."/>
            <person name="Oberbeckmann S."/>
            <person name="Bunk B."/>
            <person name="Jeske O."/>
            <person name="Meyerdierks A."/>
            <person name="Storesund J.E."/>
            <person name="Kallscheuer N."/>
            <person name="Luecker S."/>
            <person name="Lage O.M."/>
            <person name="Pohl T."/>
            <person name="Merkel B.J."/>
            <person name="Hornburger P."/>
            <person name="Mueller R.-W."/>
            <person name="Bruemmer F."/>
            <person name="Labrenz M."/>
            <person name="Spormann A.M."/>
            <person name="Op den Camp H."/>
            <person name="Overmann J."/>
            <person name="Amann R."/>
            <person name="Jetten M.S.M."/>
            <person name="Mascher T."/>
            <person name="Medema M.H."/>
            <person name="Devos D.P."/>
            <person name="Kaster A.-K."/>
            <person name="Ovreas L."/>
            <person name="Rohde M."/>
            <person name="Galperin M.Y."/>
            <person name="Jogler C."/>
        </authorList>
    </citation>
    <scope>NUCLEOTIDE SEQUENCE [LARGE SCALE GENOMIC DNA]</scope>
    <source>
        <strain evidence="2 3">K23_9</strain>
    </source>
</reference>
<evidence type="ECO:0000313" key="3">
    <source>
        <dbReference type="Proteomes" id="UP000319817"/>
    </source>
</evidence>
<dbReference type="OrthoDB" id="238714at2"/>
<keyword evidence="3" id="KW-1185">Reference proteome</keyword>
<dbReference type="PANTHER" id="PTHR46211:SF1">
    <property type="entry name" value="GLYCEROPHOSPHODIESTER PHOSPHODIESTERASE, CYTOPLASMIC"/>
    <property type="match status" value="1"/>
</dbReference>
<dbReference type="RefSeq" id="WP_145417073.1">
    <property type="nucleotide sequence ID" value="NZ_CP036526.1"/>
</dbReference>
<dbReference type="EMBL" id="CP036526">
    <property type="protein sequence ID" value="QDT09520.1"/>
    <property type="molecule type" value="Genomic_DNA"/>
</dbReference>
<accession>A0A517NQX5</accession>
<evidence type="ECO:0000259" key="1">
    <source>
        <dbReference type="PROSITE" id="PS51704"/>
    </source>
</evidence>
<dbReference type="PROSITE" id="PS51704">
    <property type="entry name" value="GP_PDE"/>
    <property type="match status" value="1"/>
</dbReference>
<feature type="domain" description="GP-PDE" evidence="1">
    <location>
        <begin position="12"/>
        <end position="256"/>
    </location>
</feature>
<evidence type="ECO:0000313" key="2">
    <source>
        <dbReference type="EMBL" id="QDT09520.1"/>
    </source>
</evidence>
<dbReference type="InterPro" id="IPR030395">
    <property type="entry name" value="GP_PDE_dom"/>
</dbReference>
<dbReference type="Gene3D" id="3.20.20.190">
    <property type="entry name" value="Phosphatidylinositol (PI) phosphodiesterase"/>
    <property type="match status" value="1"/>
</dbReference>